<dbReference type="InterPro" id="IPR017441">
    <property type="entry name" value="Protein_kinase_ATP_BS"/>
</dbReference>
<comment type="caution">
    <text evidence="12">The sequence shown here is derived from an EMBL/GenBank/DDBJ whole genome shotgun (WGS) entry which is preliminary data.</text>
</comment>
<evidence type="ECO:0000256" key="7">
    <source>
        <dbReference type="ARBA" id="ARBA00022840"/>
    </source>
</evidence>
<comment type="similarity">
    <text evidence="10">Belongs to the protein kinase superfamily.</text>
</comment>
<dbReference type="PANTHER" id="PTHR45631:SF202">
    <property type="entry name" value="SENESCENCE-INDUCED RECEPTOR-LIKE SERINE_THREONINE-PROTEIN KINASE"/>
    <property type="match status" value="1"/>
</dbReference>
<dbReference type="GO" id="GO:0016020">
    <property type="term" value="C:membrane"/>
    <property type="evidence" value="ECO:0007669"/>
    <property type="project" value="UniProtKB-SubCell"/>
</dbReference>
<protein>
    <submittedName>
        <fullName evidence="12">Leucine-rich repeat protein kinase family protein</fullName>
    </submittedName>
</protein>
<evidence type="ECO:0000256" key="2">
    <source>
        <dbReference type="ARBA" id="ARBA00022527"/>
    </source>
</evidence>
<dbReference type="PROSITE" id="PS00108">
    <property type="entry name" value="PROTEIN_KINASE_ST"/>
    <property type="match status" value="1"/>
</dbReference>
<dbReference type="PROSITE" id="PS50011">
    <property type="entry name" value="PROTEIN_KINASE_DOM"/>
    <property type="match status" value="1"/>
</dbReference>
<dbReference type="FunFam" id="1.10.510.10:FF:000146">
    <property type="entry name" value="LRR receptor-like serine/threonine-protein kinase IOS1"/>
    <property type="match status" value="1"/>
</dbReference>
<dbReference type="Proteomes" id="UP001140206">
    <property type="component" value="Chromosome 5"/>
</dbReference>
<dbReference type="GO" id="GO:0004674">
    <property type="term" value="F:protein serine/threonine kinase activity"/>
    <property type="evidence" value="ECO:0007669"/>
    <property type="project" value="UniProtKB-KW"/>
</dbReference>
<name>A0AAV8C661_9POAL</name>
<dbReference type="AlphaFoldDB" id="A0AAV8C661"/>
<dbReference type="InterPro" id="IPR011009">
    <property type="entry name" value="Kinase-like_dom_sf"/>
</dbReference>
<dbReference type="PANTHER" id="PTHR45631">
    <property type="entry name" value="OS07G0107800 PROTEIN-RELATED"/>
    <property type="match status" value="1"/>
</dbReference>
<dbReference type="EMBL" id="JAMFTS010000005">
    <property type="protein sequence ID" value="KAJ4749618.1"/>
    <property type="molecule type" value="Genomic_DNA"/>
</dbReference>
<keyword evidence="7 9" id="KW-0067">ATP-binding</keyword>
<evidence type="ECO:0000259" key="11">
    <source>
        <dbReference type="PROSITE" id="PS50011"/>
    </source>
</evidence>
<feature type="binding site" evidence="9">
    <location>
        <position position="65"/>
    </location>
    <ligand>
        <name>ATP</name>
        <dbReference type="ChEBI" id="CHEBI:30616"/>
    </ligand>
</feature>
<dbReference type="SMART" id="SM00220">
    <property type="entry name" value="S_TKc"/>
    <property type="match status" value="1"/>
</dbReference>
<dbReference type="InterPro" id="IPR000719">
    <property type="entry name" value="Prot_kinase_dom"/>
</dbReference>
<evidence type="ECO:0000256" key="4">
    <source>
        <dbReference type="ARBA" id="ARBA00022679"/>
    </source>
</evidence>
<dbReference type="Gene3D" id="1.10.510.10">
    <property type="entry name" value="Transferase(Phosphotransferase) domain 1"/>
    <property type="match status" value="1"/>
</dbReference>
<evidence type="ECO:0000256" key="8">
    <source>
        <dbReference type="ARBA" id="ARBA00023170"/>
    </source>
</evidence>
<gene>
    <name evidence="12" type="ORF">LUZ62_084023</name>
</gene>
<proteinExistence type="inferred from homology"/>
<evidence type="ECO:0000256" key="3">
    <source>
        <dbReference type="ARBA" id="ARBA00022553"/>
    </source>
</evidence>
<evidence type="ECO:0000256" key="9">
    <source>
        <dbReference type="PROSITE-ProRule" id="PRU10141"/>
    </source>
</evidence>
<keyword evidence="4" id="KW-0808">Transferase</keyword>
<sequence>MFFLLLQGLQLSGSKDDLIRVKNRQFTYTELVAITNGFERILGKGGFGIVYHGILENGTQVAVKKRSESSAQETIQFLAEIQTFLSLKMLPTISQANILARIHHKFLVSMIGYCKDGNCVALVYEYTSKGTLDEHLQGNLAPLTWRQRIRIAMESAQGLEYLHKGCNPPLIHRDVKMNNILLNANLEAKIADFGLSKALPSDSQSHITTLVAGTHGYLDPEYHMTSQLTEKSDVYSFGVVLLELTTGQKAIIRALNQGSENTHIVQWVRKRLVRGNIESVVDARMQGDYDLNSVWKVADLALKCTMPCGSQRPTMPDVVIKLKECMELEVAGEPRRVYTSQNSRYGTVRSGNYHTANSGSGAARSTRYYTAMSNAS</sequence>
<dbReference type="InterPro" id="IPR008271">
    <property type="entry name" value="Ser/Thr_kinase_AS"/>
</dbReference>
<dbReference type="Pfam" id="PF07714">
    <property type="entry name" value="PK_Tyr_Ser-Thr"/>
    <property type="match status" value="1"/>
</dbReference>
<dbReference type="InterPro" id="IPR001245">
    <property type="entry name" value="Ser-Thr/Tyr_kinase_cat_dom"/>
</dbReference>
<comment type="subcellular location">
    <subcellularLocation>
        <location evidence="1">Membrane</location>
        <topology evidence="1">Single-pass membrane protein</topology>
    </subcellularLocation>
</comment>
<dbReference type="SUPFAM" id="SSF56112">
    <property type="entry name" value="Protein kinase-like (PK-like)"/>
    <property type="match status" value="1"/>
</dbReference>
<keyword evidence="3" id="KW-0597">Phosphoprotein</keyword>
<keyword evidence="2 10" id="KW-0723">Serine/threonine-protein kinase</keyword>
<evidence type="ECO:0000256" key="1">
    <source>
        <dbReference type="ARBA" id="ARBA00004167"/>
    </source>
</evidence>
<reference evidence="12" key="1">
    <citation type="submission" date="2022-08" db="EMBL/GenBank/DDBJ databases">
        <authorList>
            <person name="Marques A."/>
        </authorList>
    </citation>
    <scope>NUCLEOTIDE SEQUENCE</scope>
    <source>
        <strain evidence="12">RhyPub2mFocal</strain>
        <tissue evidence="12">Leaves</tissue>
    </source>
</reference>
<keyword evidence="13" id="KW-1185">Reference proteome</keyword>
<accession>A0AAV8C661</accession>
<keyword evidence="6 12" id="KW-0418">Kinase</keyword>
<dbReference type="Gene3D" id="3.30.200.20">
    <property type="entry name" value="Phosphorylase Kinase, domain 1"/>
    <property type="match status" value="1"/>
</dbReference>
<keyword evidence="5 9" id="KW-0547">Nucleotide-binding</keyword>
<evidence type="ECO:0000256" key="6">
    <source>
        <dbReference type="ARBA" id="ARBA00022777"/>
    </source>
</evidence>
<evidence type="ECO:0000256" key="10">
    <source>
        <dbReference type="RuleBase" id="RU000304"/>
    </source>
</evidence>
<keyword evidence="8" id="KW-0675">Receptor</keyword>
<evidence type="ECO:0000313" key="12">
    <source>
        <dbReference type="EMBL" id="KAJ4749618.1"/>
    </source>
</evidence>
<evidence type="ECO:0000313" key="13">
    <source>
        <dbReference type="Proteomes" id="UP001140206"/>
    </source>
</evidence>
<dbReference type="PROSITE" id="PS00107">
    <property type="entry name" value="PROTEIN_KINASE_ATP"/>
    <property type="match status" value="1"/>
</dbReference>
<feature type="domain" description="Protein kinase" evidence="11">
    <location>
        <begin position="36"/>
        <end position="326"/>
    </location>
</feature>
<organism evidence="12 13">
    <name type="scientific">Rhynchospora pubera</name>
    <dbReference type="NCBI Taxonomy" id="906938"/>
    <lineage>
        <taxon>Eukaryota</taxon>
        <taxon>Viridiplantae</taxon>
        <taxon>Streptophyta</taxon>
        <taxon>Embryophyta</taxon>
        <taxon>Tracheophyta</taxon>
        <taxon>Spermatophyta</taxon>
        <taxon>Magnoliopsida</taxon>
        <taxon>Liliopsida</taxon>
        <taxon>Poales</taxon>
        <taxon>Cyperaceae</taxon>
        <taxon>Cyperoideae</taxon>
        <taxon>Rhynchosporeae</taxon>
        <taxon>Rhynchospora</taxon>
    </lineage>
</organism>
<evidence type="ECO:0000256" key="5">
    <source>
        <dbReference type="ARBA" id="ARBA00022741"/>
    </source>
</evidence>
<dbReference type="GO" id="GO:0005524">
    <property type="term" value="F:ATP binding"/>
    <property type="evidence" value="ECO:0007669"/>
    <property type="project" value="UniProtKB-UniRule"/>
</dbReference>